<feature type="signal peptide" evidence="1">
    <location>
        <begin position="1"/>
        <end position="22"/>
    </location>
</feature>
<dbReference type="RefSeq" id="WP_265689044.1">
    <property type="nucleotide sequence ID" value="NZ_JAKRRX010000161.1"/>
</dbReference>
<dbReference type="InterPro" id="IPR032811">
    <property type="entry name" value="Put_conjugal_transfer"/>
</dbReference>
<organism evidence="2 3">
    <name type="scientific">Vibrio paucivorans</name>
    <dbReference type="NCBI Taxonomy" id="2829489"/>
    <lineage>
        <taxon>Bacteria</taxon>
        <taxon>Pseudomonadati</taxon>
        <taxon>Pseudomonadota</taxon>
        <taxon>Gammaproteobacteria</taxon>
        <taxon>Vibrionales</taxon>
        <taxon>Vibrionaceae</taxon>
        <taxon>Vibrio</taxon>
    </lineage>
</organism>
<sequence length="385" mass="41660">MKQLTKLSVVVGASLVTMAAQGATAVSDARGNGMGNTGVTTADYLLAPFYNPALVAVYRDRDNIGILFPALGINARDTDESLDTIDSLQASINEFENTNTPSPELISRMNGYLDDLENDKPLAISGGAAAAVAIPFDVVSSNFFVRGYAEVIASPEISENTGDTPSAIETRYETSSVDLIAFGYTELGLALAKRMKLGGQDVSFGITPKFQQMRTYKQDISIEDFDISDYDQSETSKNAFNMDLGAVWLYNNYRAGVVVRDLFSQEIDTLDVSGVSTYHLDTQVTLSGAYVHDLFVLTTDWDLTKQKRFSGVSDDTQFLRFGGEVNAWGWAQARIGYEIEMEDTLDDSVTFGVGISPGDLVSLDLAGSYAGDNQFGASANLAFTF</sequence>
<evidence type="ECO:0000313" key="3">
    <source>
        <dbReference type="Proteomes" id="UP001155586"/>
    </source>
</evidence>
<gene>
    <name evidence="2" type="ORF">MD483_19325</name>
</gene>
<keyword evidence="1" id="KW-0732">Signal</keyword>
<evidence type="ECO:0000256" key="1">
    <source>
        <dbReference type="SAM" id="SignalP"/>
    </source>
</evidence>
<protein>
    <submittedName>
        <fullName evidence="2">Conjugal transfer protein TraF</fullName>
    </submittedName>
</protein>
<proteinExistence type="predicted"/>
<keyword evidence="3" id="KW-1185">Reference proteome</keyword>
<dbReference type="AlphaFoldDB" id="A0A9X3HUC4"/>
<dbReference type="Gene3D" id="2.40.160.60">
    <property type="entry name" value="Outer membrane protein transport protein (OMPP1/FadL/TodX)"/>
    <property type="match status" value="1"/>
</dbReference>
<accession>A0A9X3HUC4</accession>
<evidence type="ECO:0000313" key="2">
    <source>
        <dbReference type="EMBL" id="MCW8335967.1"/>
    </source>
</evidence>
<comment type="caution">
    <text evidence="2">The sequence shown here is derived from an EMBL/GenBank/DDBJ whole genome shotgun (WGS) entry which is preliminary data.</text>
</comment>
<dbReference type="EMBL" id="JAKRRX010000161">
    <property type="protein sequence ID" value="MCW8335967.1"/>
    <property type="molecule type" value="Genomic_DNA"/>
</dbReference>
<reference evidence="2" key="1">
    <citation type="submission" date="2022-02" db="EMBL/GenBank/DDBJ databases">
        <title>Vibrio sp. nov., a new bacterium isolated from Bohai sea, China.</title>
        <authorList>
            <person name="Yuan Y."/>
        </authorList>
    </citation>
    <scope>NUCLEOTIDE SEQUENCE</scope>
    <source>
        <strain evidence="2">DBSS07</strain>
    </source>
</reference>
<feature type="chain" id="PRO_5040754173" evidence="1">
    <location>
        <begin position="23"/>
        <end position="385"/>
    </location>
</feature>
<dbReference type="Proteomes" id="UP001155586">
    <property type="component" value="Unassembled WGS sequence"/>
</dbReference>
<name>A0A9X3HUC4_9VIBR</name>
<dbReference type="Pfam" id="PF13729">
    <property type="entry name" value="TraF_2"/>
    <property type="match status" value="1"/>
</dbReference>